<dbReference type="AlphaFoldDB" id="A0A317REM4"/>
<feature type="signal peptide" evidence="2">
    <location>
        <begin position="1"/>
        <end position="28"/>
    </location>
</feature>
<keyword evidence="2" id="KW-0732">Signal</keyword>
<evidence type="ECO:0000313" key="5">
    <source>
        <dbReference type="Proteomes" id="UP000246483"/>
    </source>
</evidence>
<accession>A0A317REM4</accession>
<dbReference type="EMBL" id="QGUB01000005">
    <property type="protein sequence ID" value="PWW45889.1"/>
    <property type="molecule type" value="Genomic_DNA"/>
</dbReference>
<feature type="region of interest" description="Disordered" evidence="1">
    <location>
        <begin position="78"/>
        <end position="119"/>
    </location>
</feature>
<protein>
    <submittedName>
        <fullName evidence="4">Uncharacterized protein DUF4124</fullName>
    </submittedName>
</protein>
<name>A0A317REM4_9BURK</name>
<dbReference type="InterPro" id="IPR025392">
    <property type="entry name" value="DUF4124"/>
</dbReference>
<dbReference type="Proteomes" id="UP000246483">
    <property type="component" value="Unassembled WGS sequence"/>
</dbReference>
<evidence type="ECO:0000256" key="1">
    <source>
        <dbReference type="SAM" id="MobiDB-lite"/>
    </source>
</evidence>
<proteinExistence type="predicted"/>
<dbReference type="OrthoDB" id="8796902at2"/>
<dbReference type="RefSeq" id="WP_110012296.1">
    <property type="nucleotide sequence ID" value="NZ_QGUB01000005.1"/>
</dbReference>
<feature type="compositionally biased region" description="Basic and acidic residues" evidence="1">
    <location>
        <begin position="84"/>
        <end position="101"/>
    </location>
</feature>
<organism evidence="4 5">
    <name type="scientific">Melaminivora alkalimesophila</name>
    <dbReference type="NCBI Taxonomy" id="1165852"/>
    <lineage>
        <taxon>Bacteria</taxon>
        <taxon>Pseudomonadati</taxon>
        <taxon>Pseudomonadota</taxon>
        <taxon>Betaproteobacteria</taxon>
        <taxon>Burkholderiales</taxon>
        <taxon>Comamonadaceae</taxon>
        <taxon>Melaminivora</taxon>
    </lineage>
</organism>
<evidence type="ECO:0000313" key="4">
    <source>
        <dbReference type="EMBL" id="PWW45889.1"/>
    </source>
</evidence>
<feature type="compositionally biased region" description="Low complexity" evidence="1">
    <location>
        <begin position="104"/>
        <end position="117"/>
    </location>
</feature>
<sequence length="220" mass="23973">MRQHRSVSPLGSTALFLAAAALALPLSAQVLRCTDPATGRVTYTDASCPRGAAAHEVEARKSAAELALQEEQARQALARKQERRQREAAEREAQHARDDLRPLAGSAPPASPAESAACRQAHQELLQLQARADPSLYDDALLLDQAQRRRELACLSPAELARLEAQRPRPAPAAAASPVIVVPGHPQRPPLRPRPPPPRPEISHCNVFRCYDRQGNAYPR</sequence>
<feature type="chain" id="PRO_5016460751" evidence="2">
    <location>
        <begin position="29"/>
        <end position="220"/>
    </location>
</feature>
<feature type="region of interest" description="Disordered" evidence="1">
    <location>
        <begin position="169"/>
        <end position="202"/>
    </location>
</feature>
<evidence type="ECO:0000259" key="3">
    <source>
        <dbReference type="Pfam" id="PF13511"/>
    </source>
</evidence>
<feature type="domain" description="DUF4124" evidence="3">
    <location>
        <begin position="17"/>
        <end position="71"/>
    </location>
</feature>
<feature type="compositionally biased region" description="Low complexity" evidence="1">
    <location>
        <begin position="172"/>
        <end position="183"/>
    </location>
</feature>
<keyword evidence="5" id="KW-1185">Reference proteome</keyword>
<comment type="caution">
    <text evidence="4">The sequence shown here is derived from an EMBL/GenBank/DDBJ whole genome shotgun (WGS) entry which is preliminary data.</text>
</comment>
<evidence type="ECO:0000256" key="2">
    <source>
        <dbReference type="SAM" id="SignalP"/>
    </source>
</evidence>
<gene>
    <name evidence="4" type="ORF">DFR36_10592</name>
</gene>
<dbReference type="Pfam" id="PF13511">
    <property type="entry name" value="DUF4124"/>
    <property type="match status" value="1"/>
</dbReference>
<feature type="compositionally biased region" description="Pro residues" evidence="1">
    <location>
        <begin position="186"/>
        <end position="200"/>
    </location>
</feature>
<reference evidence="4 5" key="1">
    <citation type="submission" date="2018-05" db="EMBL/GenBank/DDBJ databases">
        <title>Genomic Encyclopedia of Type Strains, Phase IV (KMG-IV): sequencing the most valuable type-strain genomes for metagenomic binning, comparative biology and taxonomic classification.</title>
        <authorList>
            <person name="Goeker M."/>
        </authorList>
    </citation>
    <scope>NUCLEOTIDE SEQUENCE [LARGE SCALE GENOMIC DNA]</scope>
    <source>
        <strain evidence="4 5">DSM 26006</strain>
    </source>
</reference>